<accession>A0A150GMX4</accession>
<dbReference type="Gene3D" id="3.30.200.20">
    <property type="entry name" value="Phosphorylase Kinase, domain 1"/>
    <property type="match status" value="1"/>
</dbReference>
<dbReference type="Pfam" id="PF00069">
    <property type="entry name" value="Pkinase"/>
    <property type="match status" value="1"/>
</dbReference>
<gene>
    <name evidence="2" type="ORF">GPECTOR_13g615</name>
</gene>
<dbReference type="PANTHER" id="PTHR44329:SF214">
    <property type="entry name" value="PROTEIN KINASE DOMAIN-CONTAINING PROTEIN"/>
    <property type="match status" value="1"/>
</dbReference>
<protein>
    <recommendedName>
        <fullName evidence="1">Protein kinase domain-containing protein</fullName>
    </recommendedName>
</protein>
<dbReference type="STRING" id="33097.A0A150GMX4"/>
<dbReference type="Gene3D" id="1.10.510.10">
    <property type="entry name" value="Transferase(Phosphotransferase) domain 1"/>
    <property type="match status" value="1"/>
</dbReference>
<dbReference type="EMBL" id="LSYV01000014">
    <property type="protein sequence ID" value="KXZ51128.1"/>
    <property type="molecule type" value="Genomic_DNA"/>
</dbReference>
<dbReference type="Proteomes" id="UP000075714">
    <property type="component" value="Unassembled WGS sequence"/>
</dbReference>
<reference evidence="3" key="1">
    <citation type="journal article" date="2016" name="Nat. Commun.">
        <title>The Gonium pectorale genome demonstrates co-option of cell cycle regulation during the evolution of multicellularity.</title>
        <authorList>
            <person name="Hanschen E.R."/>
            <person name="Marriage T.N."/>
            <person name="Ferris P.J."/>
            <person name="Hamaji T."/>
            <person name="Toyoda A."/>
            <person name="Fujiyama A."/>
            <person name="Neme R."/>
            <person name="Noguchi H."/>
            <person name="Minakuchi Y."/>
            <person name="Suzuki M."/>
            <person name="Kawai-Toyooka H."/>
            <person name="Smith D.R."/>
            <person name="Sparks H."/>
            <person name="Anderson J."/>
            <person name="Bakaric R."/>
            <person name="Luria V."/>
            <person name="Karger A."/>
            <person name="Kirschner M.W."/>
            <person name="Durand P.M."/>
            <person name="Michod R.E."/>
            <person name="Nozaki H."/>
            <person name="Olson B.J."/>
        </authorList>
    </citation>
    <scope>NUCLEOTIDE SEQUENCE [LARGE SCALE GENOMIC DNA]</scope>
    <source>
        <strain evidence="3">NIES-2863</strain>
    </source>
</reference>
<dbReference type="AlphaFoldDB" id="A0A150GMX4"/>
<comment type="caution">
    <text evidence="2">The sequence shown here is derived from an EMBL/GenBank/DDBJ whole genome shotgun (WGS) entry which is preliminary data.</text>
</comment>
<evidence type="ECO:0000259" key="1">
    <source>
        <dbReference type="Pfam" id="PF00069"/>
    </source>
</evidence>
<name>A0A150GMX4_GONPE</name>
<dbReference type="SUPFAM" id="SSF56112">
    <property type="entry name" value="Protein kinase-like (PK-like)"/>
    <property type="match status" value="1"/>
</dbReference>
<sequence>MGDGRCSARRDGMMAPGVDLFAPLPAGEMAGLIMRHGVMTTDYCFPASLADAVSPAYERPLFLPGTNALLATVPLPADPASCSRAPTARPLERCWAHAGCHIDFAGQAAFADAVVALAQEVKMRGRCCHPHVIRLHAACLQPPRCCLVMELCETNLEHLMAMAPGRPTAAHAHGGWVLTVALDVARAFEYLHPTIVHRDLKPQPANVLINGVDSQRPVTKLSIGSPHCSGSAPGVAAGVSVVPGIDFDGALPDVMGGAAGVDGNGSGKSTLDLAEMPFVRVPDPMGPAPSGAALQADESIAAVLPLLPEGDLAAVPAATPPPLVTMG</sequence>
<organism evidence="2 3">
    <name type="scientific">Gonium pectorale</name>
    <name type="common">Green alga</name>
    <dbReference type="NCBI Taxonomy" id="33097"/>
    <lineage>
        <taxon>Eukaryota</taxon>
        <taxon>Viridiplantae</taxon>
        <taxon>Chlorophyta</taxon>
        <taxon>core chlorophytes</taxon>
        <taxon>Chlorophyceae</taxon>
        <taxon>CS clade</taxon>
        <taxon>Chlamydomonadales</taxon>
        <taxon>Volvocaceae</taxon>
        <taxon>Gonium</taxon>
    </lineage>
</organism>
<dbReference type="InterPro" id="IPR051681">
    <property type="entry name" value="Ser/Thr_Kinases-Pseudokinases"/>
</dbReference>
<dbReference type="GO" id="GO:0005524">
    <property type="term" value="F:ATP binding"/>
    <property type="evidence" value="ECO:0007669"/>
    <property type="project" value="InterPro"/>
</dbReference>
<feature type="domain" description="Protein kinase" evidence="1">
    <location>
        <begin position="117"/>
        <end position="210"/>
    </location>
</feature>
<dbReference type="InterPro" id="IPR011009">
    <property type="entry name" value="Kinase-like_dom_sf"/>
</dbReference>
<keyword evidence="3" id="KW-1185">Reference proteome</keyword>
<evidence type="ECO:0000313" key="2">
    <source>
        <dbReference type="EMBL" id="KXZ51128.1"/>
    </source>
</evidence>
<evidence type="ECO:0000313" key="3">
    <source>
        <dbReference type="Proteomes" id="UP000075714"/>
    </source>
</evidence>
<dbReference type="GO" id="GO:0004674">
    <property type="term" value="F:protein serine/threonine kinase activity"/>
    <property type="evidence" value="ECO:0007669"/>
    <property type="project" value="TreeGrafter"/>
</dbReference>
<dbReference type="OrthoDB" id="8891264at2759"/>
<dbReference type="PANTHER" id="PTHR44329">
    <property type="entry name" value="SERINE/THREONINE-PROTEIN KINASE TNNI3K-RELATED"/>
    <property type="match status" value="1"/>
</dbReference>
<dbReference type="InterPro" id="IPR000719">
    <property type="entry name" value="Prot_kinase_dom"/>
</dbReference>
<proteinExistence type="predicted"/>